<dbReference type="InterPro" id="IPR001251">
    <property type="entry name" value="CRAL-TRIO_dom"/>
</dbReference>
<feature type="domain" description="CRAL-TRIO" evidence="3">
    <location>
        <begin position="324"/>
        <end position="483"/>
    </location>
</feature>
<dbReference type="Proteomes" id="UP001152607">
    <property type="component" value="Unassembled WGS sequence"/>
</dbReference>
<evidence type="ECO:0000313" key="4">
    <source>
        <dbReference type="EMBL" id="CAI6338490.1"/>
    </source>
</evidence>
<keyword evidence="5" id="KW-1185">Reference proteome</keyword>
<dbReference type="Gene3D" id="3.40.525.10">
    <property type="entry name" value="CRAL-TRIO lipid binding domain"/>
    <property type="match status" value="1"/>
</dbReference>
<dbReference type="PROSITE" id="PS50191">
    <property type="entry name" value="CRAL_TRIO"/>
    <property type="match status" value="1"/>
</dbReference>
<dbReference type="Pfam" id="PF00650">
    <property type="entry name" value="CRAL_TRIO"/>
    <property type="match status" value="1"/>
</dbReference>
<dbReference type="SMART" id="SM00516">
    <property type="entry name" value="SEC14"/>
    <property type="match status" value="1"/>
</dbReference>
<organism evidence="4 5">
    <name type="scientific">Periconia digitata</name>
    <dbReference type="NCBI Taxonomy" id="1303443"/>
    <lineage>
        <taxon>Eukaryota</taxon>
        <taxon>Fungi</taxon>
        <taxon>Dikarya</taxon>
        <taxon>Ascomycota</taxon>
        <taxon>Pezizomycotina</taxon>
        <taxon>Dothideomycetes</taxon>
        <taxon>Pleosporomycetidae</taxon>
        <taxon>Pleosporales</taxon>
        <taxon>Massarineae</taxon>
        <taxon>Periconiaceae</taxon>
        <taxon>Periconia</taxon>
    </lineage>
</organism>
<evidence type="ECO:0000313" key="5">
    <source>
        <dbReference type="Proteomes" id="UP001152607"/>
    </source>
</evidence>
<feature type="compositionally biased region" description="Low complexity" evidence="1">
    <location>
        <begin position="159"/>
        <end position="172"/>
    </location>
</feature>
<dbReference type="Pfam" id="PF03765">
    <property type="entry name" value="CRAL_TRIO_N"/>
    <property type="match status" value="1"/>
</dbReference>
<dbReference type="CDD" id="cd00170">
    <property type="entry name" value="SEC14"/>
    <property type="match status" value="1"/>
</dbReference>
<dbReference type="EMBL" id="CAOQHR010000008">
    <property type="protein sequence ID" value="CAI6338490.1"/>
    <property type="molecule type" value="Genomic_DNA"/>
</dbReference>
<protein>
    <recommendedName>
        <fullName evidence="3">CRAL-TRIO domain-containing protein</fullName>
    </recommendedName>
</protein>
<feature type="transmembrane region" description="Helical" evidence="2">
    <location>
        <begin position="63"/>
        <end position="83"/>
    </location>
</feature>
<dbReference type="InterPro" id="IPR052432">
    <property type="entry name" value="PITP/CRAL-TRIO"/>
</dbReference>
<dbReference type="InterPro" id="IPR011074">
    <property type="entry name" value="CRAL/TRIO_N_dom"/>
</dbReference>
<dbReference type="SUPFAM" id="SSF52087">
    <property type="entry name" value="CRAL/TRIO domain"/>
    <property type="match status" value="1"/>
</dbReference>
<dbReference type="PANTHER" id="PTHR46590">
    <property type="entry name" value="PHOSPHATIDYLINOSITOL TRANSFER PROTEIN CSR1-RELATED"/>
    <property type="match status" value="1"/>
</dbReference>
<feature type="compositionally biased region" description="Low complexity" evidence="1">
    <location>
        <begin position="203"/>
        <end position="220"/>
    </location>
</feature>
<keyword evidence="2" id="KW-0812">Transmembrane</keyword>
<name>A0A9W4UM46_9PLEO</name>
<evidence type="ECO:0000256" key="2">
    <source>
        <dbReference type="SAM" id="Phobius"/>
    </source>
</evidence>
<dbReference type="AlphaFoldDB" id="A0A9W4UM46"/>
<dbReference type="SMART" id="SM01100">
    <property type="entry name" value="CRAL_TRIO_N"/>
    <property type="match status" value="1"/>
</dbReference>
<feature type="compositionally biased region" description="Basic residues" evidence="1">
    <location>
        <begin position="182"/>
        <end position="194"/>
    </location>
</feature>
<dbReference type="OrthoDB" id="43460at2759"/>
<evidence type="ECO:0000259" key="3">
    <source>
        <dbReference type="PROSITE" id="PS50191"/>
    </source>
</evidence>
<feature type="region of interest" description="Disordered" evidence="1">
    <location>
        <begin position="581"/>
        <end position="606"/>
    </location>
</feature>
<feature type="region of interest" description="Disordered" evidence="1">
    <location>
        <begin position="154"/>
        <end position="228"/>
    </location>
</feature>
<evidence type="ECO:0000256" key="1">
    <source>
        <dbReference type="SAM" id="MobiDB-lite"/>
    </source>
</evidence>
<sequence>MWLRTLAFSRTTYCLTHSSPKYRLEKHFSQQLRFRHTRRDASRPHPLPHIFYRADSLQKKSALGSYTAALLVLGIAVGGALLYPRRNHPSTDDVEKQIANPIFDRTNLIDSYLVMAPNTPPGRPGTLTPEQEIKLREFWAVTLKVFGVHESANVEANGTETPTAPATSAPSETPEKDGKKDKEKKKSRLNVFKRNKGEKGADSEATPASGASTPASTEAGPLSIADEDDKHGQVKEAKLALANTSPEDLRTAFWSMVKHDHPDALLLRFLRARKWDVEKALVMMISTMHWRLDQMHVDDDIMKNGEEAALKDSKSDDAKVKKEAEDFLAQLRMGKSFLHGLDNEGRPLCVARARMHRAGEQSEASLERFTVHTIETARMLLRPPIDTATIIFDMTDFSMANMDYTPVKFMIKCFEANYPESLGNVLVYKAPWLFNAIWNIIRGWLDPVVAGKVHFAKNVDELEKFIPRSQIIADLGGDDKWTYEYIEPKEGENAKMADVGARDALQAERTDLVKKYEDSVTQWVTEGEQTKSLDERRNERNAVAEQLRGNYWKLDPYVRARSLYDRMGVLGEAGQLNFYPTAAPASQKENVAPTKPAQETSADDLD</sequence>
<comment type="caution">
    <text evidence="4">The sequence shown here is derived from an EMBL/GenBank/DDBJ whole genome shotgun (WGS) entry which is preliminary data.</text>
</comment>
<gene>
    <name evidence="4" type="ORF">PDIGIT_LOCUS11619</name>
</gene>
<accession>A0A9W4UM46</accession>
<keyword evidence="2" id="KW-0472">Membrane</keyword>
<dbReference type="InterPro" id="IPR036865">
    <property type="entry name" value="CRAL-TRIO_dom_sf"/>
</dbReference>
<dbReference type="SUPFAM" id="SSF46938">
    <property type="entry name" value="CRAL/TRIO N-terminal domain"/>
    <property type="match status" value="1"/>
</dbReference>
<proteinExistence type="predicted"/>
<dbReference type="PANTHER" id="PTHR46590:SF1">
    <property type="entry name" value="PHOSPHATIDYLINOSITOL TRANSFER PROTEIN CSR1"/>
    <property type="match status" value="1"/>
</dbReference>
<keyword evidence="2" id="KW-1133">Transmembrane helix</keyword>
<dbReference type="InterPro" id="IPR036273">
    <property type="entry name" value="CRAL/TRIO_N_dom_sf"/>
</dbReference>
<reference evidence="4" key="1">
    <citation type="submission" date="2023-01" db="EMBL/GenBank/DDBJ databases">
        <authorList>
            <person name="Van Ghelder C."/>
            <person name="Rancurel C."/>
        </authorList>
    </citation>
    <scope>NUCLEOTIDE SEQUENCE</scope>
    <source>
        <strain evidence="4">CNCM I-4278</strain>
    </source>
</reference>